<evidence type="ECO:0000313" key="2">
    <source>
        <dbReference type="EMBL" id="MFF0547293.1"/>
    </source>
</evidence>
<gene>
    <name evidence="2" type="ORF">ACFYTF_31125</name>
</gene>
<dbReference type="EMBL" id="JBIAMX010000040">
    <property type="protein sequence ID" value="MFF0547293.1"/>
    <property type="molecule type" value="Genomic_DNA"/>
</dbReference>
<name>A0ABW6PXY5_9NOCA</name>
<sequence>MADDPGVDRDTYTGFAGSADPARIGQIEIGHSKPLPKDDERRTRKPDAA</sequence>
<feature type="compositionally biased region" description="Basic and acidic residues" evidence="1">
    <location>
        <begin position="1"/>
        <end position="11"/>
    </location>
</feature>
<comment type="caution">
    <text evidence="2">The sequence shown here is derived from an EMBL/GenBank/DDBJ whole genome shotgun (WGS) entry which is preliminary data.</text>
</comment>
<organism evidence="2 3">
    <name type="scientific">Nocardia thailandica</name>
    <dbReference type="NCBI Taxonomy" id="257275"/>
    <lineage>
        <taxon>Bacteria</taxon>
        <taxon>Bacillati</taxon>
        <taxon>Actinomycetota</taxon>
        <taxon>Actinomycetes</taxon>
        <taxon>Mycobacteriales</taxon>
        <taxon>Nocardiaceae</taxon>
        <taxon>Nocardia</taxon>
    </lineage>
</organism>
<dbReference type="RefSeq" id="WP_019050224.1">
    <property type="nucleotide sequence ID" value="NZ_JBIAMX010000040.1"/>
</dbReference>
<evidence type="ECO:0008006" key="4">
    <source>
        <dbReference type="Google" id="ProtNLM"/>
    </source>
</evidence>
<reference evidence="2 3" key="1">
    <citation type="submission" date="2024-10" db="EMBL/GenBank/DDBJ databases">
        <title>The Natural Products Discovery Center: Release of the First 8490 Sequenced Strains for Exploring Actinobacteria Biosynthetic Diversity.</title>
        <authorList>
            <person name="Kalkreuter E."/>
            <person name="Kautsar S.A."/>
            <person name="Yang D."/>
            <person name="Bader C.D."/>
            <person name="Teijaro C.N."/>
            <person name="Fluegel L."/>
            <person name="Davis C.M."/>
            <person name="Simpson J.R."/>
            <person name="Lauterbach L."/>
            <person name="Steele A.D."/>
            <person name="Gui C."/>
            <person name="Meng S."/>
            <person name="Li G."/>
            <person name="Viehrig K."/>
            <person name="Ye F."/>
            <person name="Su P."/>
            <person name="Kiefer A.F."/>
            <person name="Nichols A."/>
            <person name="Cepeda A.J."/>
            <person name="Yan W."/>
            <person name="Fan B."/>
            <person name="Jiang Y."/>
            <person name="Adhikari A."/>
            <person name="Zheng C.-J."/>
            <person name="Schuster L."/>
            <person name="Cowan T.M."/>
            <person name="Smanski M.J."/>
            <person name="Chevrette M.G."/>
            <person name="De Carvalho L.P.S."/>
            <person name="Shen B."/>
        </authorList>
    </citation>
    <scope>NUCLEOTIDE SEQUENCE [LARGE SCALE GENOMIC DNA]</scope>
    <source>
        <strain evidence="2 3">NPDC004045</strain>
    </source>
</reference>
<feature type="region of interest" description="Disordered" evidence="1">
    <location>
        <begin position="1"/>
        <end position="49"/>
    </location>
</feature>
<evidence type="ECO:0000313" key="3">
    <source>
        <dbReference type="Proteomes" id="UP001601444"/>
    </source>
</evidence>
<keyword evidence="3" id="KW-1185">Reference proteome</keyword>
<accession>A0ABW6PXY5</accession>
<feature type="compositionally biased region" description="Basic and acidic residues" evidence="1">
    <location>
        <begin position="35"/>
        <end position="49"/>
    </location>
</feature>
<protein>
    <recommendedName>
        <fullName evidence="4">Transposase</fullName>
    </recommendedName>
</protein>
<dbReference type="GeneID" id="91519931"/>
<evidence type="ECO:0000256" key="1">
    <source>
        <dbReference type="SAM" id="MobiDB-lite"/>
    </source>
</evidence>
<dbReference type="Proteomes" id="UP001601444">
    <property type="component" value="Unassembled WGS sequence"/>
</dbReference>
<proteinExistence type="predicted"/>